<dbReference type="PANTHER" id="PTHR46170">
    <property type="entry name" value="GATOR COMPLEX PROTEIN WDR59"/>
    <property type="match status" value="1"/>
</dbReference>
<dbReference type="SMART" id="SM00591">
    <property type="entry name" value="RWD"/>
    <property type="match status" value="1"/>
</dbReference>
<evidence type="ECO:0000259" key="5">
    <source>
        <dbReference type="PROSITE" id="PS50908"/>
    </source>
</evidence>
<dbReference type="CDD" id="cd16692">
    <property type="entry name" value="mRING-H2-C3H3C2_WDR59"/>
    <property type="match status" value="1"/>
</dbReference>
<proteinExistence type="inferred from homology"/>
<keyword evidence="1 4" id="KW-0853">WD repeat</keyword>
<dbReference type="PROSITE" id="PS50294">
    <property type="entry name" value="WD_REPEATS_REGION"/>
    <property type="match status" value="1"/>
</dbReference>
<dbReference type="GO" id="GO:1904263">
    <property type="term" value="P:positive regulation of TORC1 signaling"/>
    <property type="evidence" value="ECO:0007669"/>
    <property type="project" value="TreeGrafter"/>
</dbReference>
<dbReference type="InterPro" id="IPR019775">
    <property type="entry name" value="WD40_repeat_CS"/>
</dbReference>
<dbReference type="InterPro" id="IPR036322">
    <property type="entry name" value="WD40_repeat_dom_sf"/>
</dbReference>
<evidence type="ECO:0000256" key="4">
    <source>
        <dbReference type="PROSITE-ProRule" id="PRU00221"/>
    </source>
</evidence>
<gene>
    <name evidence="6" type="ORF">QYM36_001411</name>
</gene>
<dbReference type="GO" id="GO:0035859">
    <property type="term" value="C:Seh1-associated complex"/>
    <property type="evidence" value="ECO:0007669"/>
    <property type="project" value="TreeGrafter"/>
</dbReference>
<dbReference type="EMBL" id="JAVRJZ010000003">
    <property type="protein sequence ID" value="KAK2724946.1"/>
    <property type="molecule type" value="Genomic_DNA"/>
</dbReference>
<comment type="similarity">
    <text evidence="3">Belongs to the WD repeat WDR59 family.</text>
</comment>
<dbReference type="AlphaFoldDB" id="A0AA88LIF4"/>
<dbReference type="GO" id="GO:0034198">
    <property type="term" value="P:cellular response to amino acid starvation"/>
    <property type="evidence" value="ECO:0007669"/>
    <property type="project" value="TreeGrafter"/>
</dbReference>
<evidence type="ECO:0000256" key="2">
    <source>
        <dbReference type="ARBA" id="ARBA00022737"/>
    </source>
</evidence>
<feature type="domain" description="RWD" evidence="5">
    <location>
        <begin position="432"/>
        <end position="537"/>
    </location>
</feature>
<keyword evidence="7" id="KW-1185">Reference proteome</keyword>
<dbReference type="PROSITE" id="PS50908">
    <property type="entry name" value="RWD"/>
    <property type="match status" value="1"/>
</dbReference>
<dbReference type="Pfam" id="PF17120">
    <property type="entry name" value="zf-RING_16"/>
    <property type="match status" value="1"/>
</dbReference>
<dbReference type="Gene3D" id="2.130.10.10">
    <property type="entry name" value="YVTN repeat-like/Quinoprotein amine dehydrogenase"/>
    <property type="match status" value="2"/>
</dbReference>
<accession>A0AA88LIF4</accession>
<dbReference type="SMART" id="SM00320">
    <property type="entry name" value="WD40"/>
    <property type="match status" value="4"/>
</dbReference>
<sequence length="1008" mass="112574">MTQRANSWSSETSSTYFKDLQATVLALGCTGEYLLLGGRRYLAVLGISGSPQVLKKVSRQSKYELTAAEWNPHLSHSHLSAIACNQKPEIYAWEEGRLELKFTLKQHTRTVTGLSWHRFDPTLLATCSVDAFVHVWDIREPRKPSLSVQSIVGTSQVQWNKCQGNIFATTQDNVIQVWDQRSPAMPVQYITAHLSKIYCLDWSASSENHVMTASMDASAKIFNINNPRQYEKMIETGAPVWKARYTPFSDSMVTLSIHQMKRGETKMDLWSVSDLKQPVHSFIGLNDSVYDFAVGKIPGKGMRDHQIICLCKDQTLKTWVIDNQVKAACGYENTDIEAADGEADTYQPIESLCNPVALEAEVNTVTIQPEGVPVQKDVELAPEAENFKSNLVISCSAPAQVSHSFTPSFVRSRMSEKDLGSPGSLQPKTLLQEFALVNESIDENLFIEELDAENRICRVRASSSSGKRQVVIQVQFPVAYPYSPPPSFQFCQGSTEDPTLKSRILKGLKETAQQKMKRNLSCLEPCLRQLVTILEELNNERPQSDTSKIRPSLTLEDLDNVSAGRRDMSVPYPRSSGARFCSAGMLVCFGRPSYSKRVPTNGPTELKTPRSLSTKKDLLSNRASSIESQYGLKYPLQQIGQSPTGEPSTSLSYHYYLDRRSRGRTKARISQDEKKITDENKKKVTIYDASGLMPLNKDLARKYRLDDKNISECCRQNAEAAAQLGRRDLVHVWNVAATITSPLLAPSDNIDAGTPWAQHPGGRKLAESLISHYVKINDVQTAAMLSCVFGSKTESLLSRKMKNLSASNNSNLLHRGGWSFKVGESAYHTIHPSDTSLEGWNYGIIKHSRSNSWSESFDEIKSSPPGNAVSPLKEEHERNCKLLDPAKASVYDSIRWAYAEILYRWEMPDERAVVLKFQSIPSGNHMGIDFFVECNVCRDFVKESCCRRCRKIALQCALCHVGVRGSSTFCLVCGHGGHTKHIMEWFKSFESCATGCGCKCKIVSPIVV</sequence>
<dbReference type="PANTHER" id="PTHR46170:SF1">
    <property type="entry name" value="GATOR COMPLEX PROTEIN WDR59"/>
    <property type="match status" value="1"/>
</dbReference>
<dbReference type="Proteomes" id="UP001187531">
    <property type="component" value="Unassembled WGS sequence"/>
</dbReference>
<dbReference type="CDD" id="cd11605">
    <property type="entry name" value="RWD_DRWD_ELF-like"/>
    <property type="match status" value="1"/>
</dbReference>
<dbReference type="GO" id="GO:0005774">
    <property type="term" value="C:vacuolar membrane"/>
    <property type="evidence" value="ECO:0007669"/>
    <property type="project" value="TreeGrafter"/>
</dbReference>
<comment type="caution">
    <text evidence="6">The sequence shown here is derived from an EMBL/GenBank/DDBJ whole genome shotgun (WGS) entry which is preliminary data.</text>
</comment>
<protein>
    <recommendedName>
        <fullName evidence="5">RWD domain-containing protein</fullName>
    </recommendedName>
</protein>
<keyword evidence="2" id="KW-0677">Repeat</keyword>
<feature type="repeat" description="WD" evidence="4">
    <location>
        <begin position="104"/>
        <end position="146"/>
    </location>
</feature>
<dbReference type="InterPro" id="IPR049566">
    <property type="entry name" value="WDR59_RTC1-like_RING_Znf"/>
</dbReference>
<name>A0AA88LIF4_ARTSF</name>
<reference evidence="6" key="1">
    <citation type="submission" date="2023-07" db="EMBL/GenBank/DDBJ databases">
        <title>Chromosome-level genome assembly of Artemia franciscana.</title>
        <authorList>
            <person name="Jo E."/>
        </authorList>
    </citation>
    <scope>NUCLEOTIDE SEQUENCE</scope>
    <source>
        <tissue evidence="6">Whole body</tissue>
    </source>
</reference>
<dbReference type="InterPro" id="IPR001680">
    <property type="entry name" value="WD40_rpt"/>
</dbReference>
<evidence type="ECO:0000256" key="1">
    <source>
        <dbReference type="ARBA" id="ARBA00022574"/>
    </source>
</evidence>
<evidence type="ECO:0000313" key="6">
    <source>
        <dbReference type="EMBL" id="KAK2724946.1"/>
    </source>
</evidence>
<dbReference type="GO" id="GO:0035591">
    <property type="term" value="F:signaling adaptor activity"/>
    <property type="evidence" value="ECO:0007669"/>
    <property type="project" value="TreeGrafter"/>
</dbReference>
<evidence type="ECO:0000313" key="7">
    <source>
        <dbReference type="Proteomes" id="UP001187531"/>
    </source>
</evidence>
<dbReference type="Pfam" id="PF00400">
    <property type="entry name" value="WD40"/>
    <property type="match status" value="2"/>
</dbReference>
<dbReference type="InterPro" id="IPR049567">
    <property type="entry name" value="WDR59-like"/>
</dbReference>
<dbReference type="InterPro" id="IPR006575">
    <property type="entry name" value="RWD_dom"/>
</dbReference>
<dbReference type="PROSITE" id="PS50082">
    <property type="entry name" value="WD_REPEATS_2"/>
    <property type="match status" value="1"/>
</dbReference>
<dbReference type="SUPFAM" id="SSF50978">
    <property type="entry name" value="WD40 repeat-like"/>
    <property type="match status" value="1"/>
</dbReference>
<organism evidence="6 7">
    <name type="scientific">Artemia franciscana</name>
    <name type="common">Brine shrimp</name>
    <name type="synonym">Artemia sanfranciscana</name>
    <dbReference type="NCBI Taxonomy" id="6661"/>
    <lineage>
        <taxon>Eukaryota</taxon>
        <taxon>Metazoa</taxon>
        <taxon>Ecdysozoa</taxon>
        <taxon>Arthropoda</taxon>
        <taxon>Crustacea</taxon>
        <taxon>Branchiopoda</taxon>
        <taxon>Anostraca</taxon>
        <taxon>Artemiidae</taxon>
        <taxon>Artemia</taxon>
    </lineage>
</organism>
<dbReference type="PROSITE" id="PS00678">
    <property type="entry name" value="WD_REPEATS_1"/>
    <property type="match status" value="1"/>
</dbReference>
<dbReference type="InterPro" id="IPR015943">
    <property type="entry name" value="WD40/YVTN_repeat-like_dom_sf"/>
</dbReference>
<evidence type="ECO:0000256" key="3">
    <source>
        <dbReference type="ARBA" id="ARBA00038452"/>
    </source>
</evidence>
<dbReference type="InterPro" id="IPR039456">
    <property type="entry name" value="WDR59_mRING-H2-C3H3C2"/>
</dbReference>